<name>A0A1G8W0Z7_9HYPH</name>
<keyword evidence="2" id="KW-1185">Reference proteome</keyword>
<reference evidence="2" key="1">
    <citation type="submission" date="2016-10" db="EMBL/GenBank/DDBJ databases">
        <authorList>
            <person name="Varghese N."/>
            <person name="Submissions S."/>
        </authorList>
    </citation>
    <scope>NUCLEOTIDE SEQUENCE [LARGE SCALE GENOMIC DNA]</scope>
    <source>
        <strain evidence="2">CGMCC 1.11022</strain>
    </source>
</reference>
<evidence type="ECO:0000313" key="2">
    <source>
        <dbReference type="Proteomes" id="UP000198894"/>
    </source>
</evidence>
<organism evidence="1 2">
    <name type="scientific">Mesorhizobium muleiense</name>
    <dbReference type="NCBI Taxonomy" id="1004279"/>
    <lineage>
        <taxon>Bacteria</taxon>
        <taxon>Pseudomonadati</taxon>
        <taxon>Pseudomonadota</taxon>
        <taxon>Alphaproteobacteria</taxon>
        <taxon>Hyphomicrobiales</taxon>
        <taxon>Phyllobacteriaceae</taxon>
        <taxon>Mesorhizobium</taxon>
    </lineage>
</organism>
<gene>
    <name evidence="1" type="ORF">SAMN05428953_108142</name>
</gene>
<dbReference type="Proteomes" id="UP000198894">
    <property type="component" value="Unassembled WGS sequence"/>
</dbReference>
<dbReference type="AlphaFoldDB" id="A0A1G8W0Z7"/>
<dbReference type="GO" id="GO:0005524">
    <property type="term" value="F:ATP binding"/>
    <property type="evidence" value="ECO:0007669"/>
    <property type="project" value="UniProtKB-KW"/>
</dbReference>
<keyword evidence="1" id="KW-0547">Nucleotide-binding</keyword>
<keyword evidence="1" id="KW-0067">ATP-binding</keyword>
<evidence type="ECO:0000313" key="1">
    <source>
        <dbReference type="EMBL" id="SDJ71405.1"/>
    </source>
</evidence>
<protein>
    <submittedName>
        <fullName evidence="1">Polar amino acid transport system ATP-binding protein</fullName>
    </submittedName>
</protein>
<dbReference type="EMBL" id="FNEE01000008">
    <property type="protein sequence ID" value="SDJ71405.1"/>
    <property type="molecule type" value="Genomic_DNA"/>
</dbReference>
<accession>A0A1G8W0Z7</accession>
<proteinExistence type="predicted"/>
<sequence length="33" mass="3547">MPEVLIYNVHKSFGAVEVLKGVSLSSIGVTCLR</sequence>